<dbReference type="InterPro" id="IPR029033">
    <property type="entry name" value="His_PPase_superfam"/>
</dbReference>
<reference evidence="1 2" key="1">
    <citation type="submission" date="2019-11" db="EMBL/GenBank/DDBJ databases">
        <title>Genome sequences of 17 halophilic strains isolated from different environments.</title>
        <authorList>
            <person name="Furrow R.E."/>
        </authorList>
    </citation>
    <scope>NUCLEOTIDE SEQUENCE [LARGE SCALE GENOMIC DNA]</scope>
    <source>
        <strain evidence="1 2">22511_23_Filter</strain>
    </source>
</reference>
<dbReference type="Proteomes" id="UP000460949">
    <property type="component" value="Unassembled WGS sequence"/>
</dbReference>
<protein>
    <submittedName>
        <fullName evidence="1">Histidine phosphatase family protein</fullName>
    </submittedName>
</protein>
<evidence type="ECO:0000313" key="2">
    <source>
        <dbReference type="Proteomes" id="UP000460949"/>
    </source>
</evidence>
<sequence>MNMIVVRHAEARHTADPPESLQLRHPALTEKGRKQAEELHRRLPLKSGDLVCISPTVRTLETFHHWNQSEVAEGMVTPWAGPRIFPQRKGCETLPCDEILSMEEVSDSSLQVDERCEAELWEHGINLMPDEVFFDQGRQFLTRCRKWRKGRVFLLSHDGTITSYREILESRSLTRNDFLLDAGWVHVHG</sequence>
<name>A0A845DWZ1_9BACI</name>
<dbReference type="InterPro" id="IPR013078">
    <property type="entry name" value="His_Pase_superF_clade-1"/>
</dbReference>
<accession>A0A845DWZ1</accession>
<proteinExistence type="predicted"/>
<organism evidence="1 2">
    <name type="scientific">Halobacillus litoralis</name>
    <dbReference type="NCBI Taxonomy" id="45668"/>
    <lineage>
        <taxon>Bacteria</taxon>
        <taxon>Bacillati</taxon>
        <taxon>Bacillota</taxon>
        <taxon>Bacilli</taxon>
        <taxon>Bacillales</taxon>
        <taxon>Bacillaceae</taxon>
        <taxon>Halobacillus</taxon>
    </lineage>
</organism>
<dbReference type="AlphaFoldDB" id="A0A845DWZ1"/>
<gene>
    <name evidence="1" type="ORF">GLW04_01725</name>
</gene>
<comment type="caution">
    <text evidence="1">The sequence shown here is derived from an EMBL/GenBank/DDBJ whole genome shotgun (WGS) entry which is preliminary data.</text>
</comment>
<evidence type="ECO:0000313" key="1">
    <source>
        <dbReference type="EMBL" id="MYL18587.1"/>
    </source>
</evidence>
<dbReference type="EMBL" id="WMET01000001">
    <property type="protein sequence ID" value="MYL18587.1"/>
    <property type="molecule type" value="Genomic_DNA"/>
</dbReference>
<dbReference type="CDD" id="cd07040">
    <property type="entry name" value="HP"/>
    <property type="match status" value="1"/>
</dbReference>
<dbReference type="SUPFAM" id="SSF53254">
    <property type="entry name" value="Phosphoglycerate mutase-like"/>
    <property type="match status" value="1"/>
</dbReference>
<dbReference type="Gene3D" id="3.40.50.1240">
    <property type="entry name" value="Phosphoglycerate mutase-like"/>
    <property type="match status" value="1"/>
</dbReference>
<dbReference type="Pfam" id="PF00300">
    <property type="entry name" value="His_Phos_1"/>
    <property type="match status" value="1"/>
</dbReference>